<dbReference type="AlphaFoldDB" id="A0ABD0BAD1"/>
<organism evidence="2 3">
    <name type="scientific">Aeromonas caviae</name>
    <name type="common">Aeromonas punctata</name>
    <dbReference type="NCBI Taxonomy" id="648"/>
    <lineage>
        <taxon>Bacteria</taxon>
        <taxon>Pseudomonadati</taxon>
        <taxon>Pseudomonadota</taxon>
        <taxon>Gammaproteobacteria</taxon>
        <taxon>Aeromonadales</taxon>
        <taxon>Aeromonadaceae</taxon>
        <taxon>Aeromonas</taxon>
    </lineage>
</organism>
<dbReference type="Proteomes" id="UP000737420">
    <property type="component" value="Unassembled WGS sequence"/>
</dbReference>
<name>A0ABD0BAD1_AERCA</name>
<dbReference type="NCBIfam" id="TIGR02293">
    <property type="entry name" value="TAS_TIGR02293"/>
    <property type="match status" value="1"/>
</dbReference>
<evidence type="ECO:0000259" key="1">
    <source>
        <dbReference type="Pfam" id="PF09722"/>
    </source>
</evidence>
<sequence>MITYADDGMSPHITTSRSLAHALNIPSELLRVHLWIVAGVAPETIPQLAKMVMTDVGTICRLTGISKNTISRKLRTNTPLTIQQGSRVYGVILALDAARALNENDNTKSIAWLHQPAKGLGGKMPAELLSTSVGVQAVVDLVGRIEHGVY</sequence>
<protein>
    <submittedName>
        <fullName evidence="2">Antitoxin</fullName>
    </submittedName>
</protein>
<dbReference type="InterPro" id="IPR011979">
    <property type="entry name" value="Antitox_Xre"/>
</dbReference>
<accession>A0ABD0BAD1</accession>
<dbReference type="GeneID" id="97139588"/>
<evidence type="ECO:0000313" key="2">
    <source>
        <dbReference type="EMBL" id="GJB92459.1"/>
    </source>
</evidence>
<evidence type="ECO:0000313" key="3">
    <source>
        <dbReference type="Proteomes" id="UP000737420"/>
    </source>
</evidence>
<dbReference type="EMBL" id="BPOP01000024">
    <property type="protein sequence ID" value="GJB92459.1"/>
    <property type="molecule type" value="Genomic_DNA"/>
</dbReference>
<dbReference type="Pfam" id="PF09722">
    <property type="entry name" value="Xre_MbcA_ParS_C"/>
    <property type="match status" value="1"/>
</dbReference>
<feature type="domain" description="Antitoxin Xre/MbcA/ParS-like toxin-binding" evidence="1">
    <location>
        <begin position="98"/>
        <end position="148"/>
    </location>
</feature>
<reference evidence="2 3" key="1">
    <citation type="submission" date="2021-07" db="EMBL/GenBank/DDBJ databases">
        <title>Draft genome sequence of carbapenem-resistant Aeromonas spp. in Japan.</title>
        <authorList>
            <person name="Maehana S."/>
            <person name="Suzuki M."/>
            <person name="Kitasato H."/>
        </authorList>
    </citation>
    <scope>NUCLEOTIDE SEQUENCE [LARGE SCALE GENOMIC DNA]</scope>
    <source>
        <strain evidence="2 3">KAM382</strain>
    </source>
</reference>
<dbReference type="InterPro" id="IPR024467">
    <property type="entry name" value="Xre/MbcA/ParS-like_toxin-bd"/>
</dbReference>
<proteinExistence type="predicted"/>
<comment type="caution">
    <text evidence="2">The sequence shown here is derived from an EMBL/GenBank/DDBJ whole genome shotgun (WGS) entry which is preliminary data.</text>
</comment>
<dbReference type="RefSeq" id="WP_223931102.1">
    <property type="nucleotide sequence ID" value="NZ_AP024402.1"/>
</dbReference>
<gene>
    <name evidence="2" type="ORF">KAM382_25200</name>
</gene>